<keyword evidence="2" id="KW-0472">Membrane</keyword>
<gene>
    <name evidence="3" type="ORF">EDB92DRAFT_459854</name>
</gene>
<reference evidence="3" key="1">
    <citation type="submission" date="2022-01" db="EMBL/GenBank/DDBJ databases">
        <title>Comparative genomics reveals a dynamic genome evolution in the ectomycorrhizal milk-cap (Lactarius) mushrooms.</title>
        <authorList>
            <consortium name="DOE Joint Genome Institute"/>
            <person name="Lebreton A."/>
            <person name="Tang N."/>
            <person name="Kuo A."/>
            <person name="LaButti K."/>
            <person name="Drula E."/>
            <person name="Barry K."/>
            <person name="Clum A."/>
            <person name="Lipzen A."/>
            <person name="Mousain D."/>
            <person name="Ng V."/>
            <person name="Wang R."/>
            <person name="Wang X."/>
            <person name="Dai Y."/>
            <person name="Henrissat B."/>
            <person name="Grigoriev I.V."/>
            <person name="Guerin-Laguette A."/>
            <person name="Yu F."/>
            <person name="Martin F.M."/>
        </authorList>
    </citation>
    <scope>NUCLEOTIDE SEQUENCE</scope>
    <source>
        <strain evidence="3">QP</strain>
    </source>
</reference>
<feature type="transmembrane region" description="Helical" evidence="2">
    <location>
        <begin position="21"/>
        <end position="40"/>
    </location>
</feature>
<dbReference type="Proteomes" id="UP001201163">
    <property type="component" value="Unassembled WGS sequence"/>
</dbReference>
<feature type="region of interest" description="Disordered" evidence="1">
    <location>
        <begin position="76"/>
        <end position="95"/>
    </location>
</feature>
<keyword evidence="4" id="KW-1185">Reference proteome</keyword>
<organism evidence="3 4">
    <name type="scientific">Lactarius akahatsu</name>
    <dbReference type="NCBI Taxonomy" id="416441"/>
    <lineage>
        <taxon>Eukaryota</taxon>
        <taxon>Fungi</taxon>
        <taxon>Dikarya</taxon>
        <taxon>Basidiomycota</taxon>
        <taxon>Agaricomycotina</taxon>
        <taxon>Agaricomycetes</taxon>
        <taxon>Russulales</taxon>
        <taxon>Russulaceae</taxon>
        <taxon>Lactarius</taxon>
    </lineage>
</organism>
<evidence type="ECO:0000256" key="2">
    <source>
        <dbReference type="SAM" id="Phobius"/>
    </source>
</evidence>
<dbReference type="AlphaFoldDB" id="A0AAD4LQ26"/>
<protein>
    <submittedName>
        <fullName evidence="3">Uncharacterized protein</fullName>
    </submittedName>
</protein>
<keyword evidence="2" id="KW-0812">Transmembrane</keyword>
<keyword evidence="2" id="KW-1133">Transmembrane helix</keyword>
<evidence type="ECO:0000313" key="3">
    <source>
        <dbReference type="EMBL" id="KAH9000053.1"/>
    </source>
</evidence>
<evidence type="ECO:0000313" key="4">
    <source>
        <dbReference type="Proteomes" id="UP001201163"/>
    </source>
</evidence>
<proteinExistence type="predicted"/>
<accession>A0AAD4LQ26</accession>
<feature type="transmembrane region" description="Helical" evidence="2">
    <location>
        <begin position="46"/>
        <end position="65"/>
    </location>
</feature>
<evidence type="ECO:0000256" key="1">
    <source>
        <dbReference type="SAM" id="MobiDB-lite"/>
    </source>
</evidence>
<sequence>MRPLFGNISCIHRCLIRLVQFAVNWHGTLFGSTLSFAVLGSDRVRMSLFMLHVVLTLLLVSRLELGRQQRHSRELVSHERVSETFQTRNRTHNTT</sequence>
<comment type="caution">
    <text evidence="3">The sequence shown here is derived from an EMBL/GenBank/DDBJ whole genome shotgun (WGS) entry which is preliminary data.</text>
</comment>
<name>A0AAD4LQ26_9AGAM</name>
<feature type="compositionally biased region" description="Polar residues" evidence="1">
    <location>
        <begin position="83"/>
        <end position="95"/>
    </location>
</feature>
<dbReference type="EMBL" id="JAKELL010000002">
    <property type="protein sequence ID" value="KAH9000053.1"/>
    <property type="molecule type" value="Genomic_DNA"/>
</dbReference>